<evidence type="ECO:0000256" key="2">
    <source>
        <dbReference type="ARBA" id="ARBA00022801"/>
    </source>
</evidence>
<dbReference type="GO" id="GO:0006152">
    <property type="term" value="P:purine nucleoside catabolic process"/>
    <property type="evidence" value="ECO:0007669"/>
    <property type="project" value="TreeGrafter"/>
</dbReference>
<organism evidence="5 6">
    <name type="scientific">Emiliania huxleyi (strain CCMP1516)</name>
    <dbReference type="NCBI Taxonomy" id="280463"/>
    <lineage>
        <taxon>Eukaryota</taxon>
        <taxon>Haptista</taxon>
        <taxon>Haptophyta</taxon>
        <taxon>Prymnesiophyceae</taxon>
        <taxon>Isochrysidales</taxon>
        <taxon>Noelaerhabdaceae</taxon>
        <taxon>Emiliania</taxon>
    </lineage>
</organism>
<dbReference type="GO" id="GO:0005829">
    <property type="term" value="C:cytosol"/>
    <property type="evidence" value="ECO:0007669"/>
    <property type="project" value="TreeGrafter"/>
</dbReference>
<dbReference type="InterPro" id="IPR023186">
    <property type="entry name" value="IUNH"/>
</dbReference>
<protein>
    <recommendedName>
        <fullName evidence="4">Inosine/uridine-preferring nucleoside hydrolase domain-containing protein</fullName>
    </recommendedName>
</protein>
<dbReference type="HOGENOM" id="CLU_1024645_0_0_1"/>
<dbReference type="InterPro" id="IPR036452">
    <property type="entry name" value="Ribo_hydro-like"/>
</dbReference>
<dbReference type="InterPro" id="IPR001910">
    <property type="entry name" value="Inosine/uridine_hydrolase_dom"/>
</dbReference>
<keyword evidence="3" id="KW-0326">Glycosidase</keyword>
<dbReference type="GeneID" id="17278602"/>
<keyword evidence="2" id="KW-0378">Hydrolase</keyword>
<dbReference type="PANTHER" id="PTHR12304">
    <property type="entry name" value="INOSINE-URIDINE PREFERRING NUCLEOSIDE HYDROLASE"/>
    <property type="match status" value="1"/>
</dbReference>
<dbReference type="PaxDb" id="2903-EOD33332"/>
<sequence>MRLLSAAMTLSAAPFRHSYCSARHAPLIIDTDCGLDDLATLVFAAATATPISLVTTTSGLAPPGRGHSLARSMLDYVGLQDVRVVAGAEMPPPGVVREKAEWEMTYQQRVADVTAAMGLREAAAEAEVVDAGDAGAAADAILSAARESGGNATVLALGALTNVALSSRRHGSDFSRLVRRMLTSSVARLEVLGSGVEVVLVGQACYAKPAWALLYHLQPDAFAGGEARVPVRVSGDTSTAAGWRPDGHVIELAGVSLERYAEFVRSACTYRG</sequence>
<reference evidence="5" key="2">
    <citation type="submission" date="2024-10" db="UniProtKB">
        <authorList>
            <consortium name="EnsemblProtists"/>
        </authorList>
    </citation>
    <scope>IDENTIFICATION</scope>
</reference>
<dbReference type="SUPFAM" id="SSF53590">
    <property type="entry name" value="Nucleoside hydrolase"/>
    <property type="match status" value="1"/>
</dbReference>
<feature type="domain" description="Inosine/uridine-preferring nucleoside hydrolase" evidence="4">
    <location>
        <begin position="27"/>
        <end position="176"/>
    </location>
</feature>
<dbReference type="EnsemblProtists" id="EOD33332">
    <property type="protein sequence ID" value="EOD33332"/>
    <property type="gene ID" value="EMIHUDRAFT_229891"/>
</dbReference>
<dbReference type="PANTHER" id="PTHR12304:SF4">
    <property type="entry name" value="URIDINE NUCLEOSIDASE"/>
    <property type="match status" value="1"/>
</dbReference>
<accession>A0A0D3KC47</accession>
<dbReference type="GO" id="GO:0008477">
    <property type="term" value="F:purine nucleosidase activity"/>
    <property type="evidence" value="ECO:0007669"/>
    <property type="project" value="TreeGrafter"/>
</dbReference>
<reference evidence="6" key="1">
    <citation type="journal article" date="2013" name="Nature">
        <title>Pan genome of the phytoplankton Emiliania underpins its global distribution.</title>
        <authorList>
            <person name="Read B.A."/>
            <person name="Kegel J."/>
            <person name="Klute M.J."/>
            <person name="Kuo A."/>
            <person name="Lefebvre S.C."/>
            <person name="Maumus F."/>
            <person name="Mayer C."/>
            <person name="Miller J."/>
            <person name="Monier A."/>
            <person name="Salamov A."/>
            <person name="Young J."/>
            <person name="Aguilar M."/>
            <person name="Claverie J.M."/>
            <person name="Frickenhaus S."/>
            <person name="Gonzalez K."/>
            <person name="Herman E.K."/>
            <person name="Lin Y.C."/>
            <person name="Napier J."/>
            <person name="Ogata H."/>
            <person name="Sarno A.F."/>
            <person name="Shmutz J."/>
            <person name="Schroeder D."/>
            <person name="de Vargas C."/>
            <person name="Verret F."/>
            <person name="von Dassow P."/>
            <person name="Valentin K."/>
            <person name="Van de Peer Y."/>
            <person name="Wheeler G."/>
            <person name="Dacks J.B."/>
            <person name="Delwiche C.F."/>
            <person name="Dyhrman S.T."/>
            <person name="Glockner G."/>
            <person name="John U."/>
            <person name="Richards T."/>
            <person name="Worden A.Z."/>
            <person name="Zhang X."/>
            <person name="Grigoriev I.V."/>
            <person name="Allen A.E."/>
            <person name="Bidle K."/>
            <person name="Borodovsky M."/>
            <person name="Bowler C."/>
            <person name="Brownlee C."/>
            <person name="Cock J.M."/>
            <person name="Elias M."/>
            <person name="Gladyshev V.N."/>
            <person name="Groth M."/>
            <person name="Guda C."/>
            <person name="Hadaegh A."/>
            <person name="Iglesias-Rodriguez M.D."/>
            <person name="Jenkins J."/>
            <person name="Jones B.M."/>
            <person name="Lawson T."/>
            <person name="Leese F."/>
            <person name="Lindquist E."/>
            <person name="Lobanov A."/>
            <person name="Lomsadze A."/>
            <person name="Malik S.B."/>
            <person name="Marsh M.E."/>
            <person name="Mackinder L."/>
            <person name="Mock T."/>
            <person name="Mueller-Roeber B."/>
            <person name="Pagarete A."/>
            <person name="Parker M."/>
            <person name="Probert I."/>
            <person name="Quesneville H."/>
            <person name="Raines C."/>
            <person name="Rensing S.A."/>
            <person name="Riano-Pachon D.M."/>
            <person name="Richier S."/>
            <person name="Rokitta S."/>
            <person name="Shiraiwa Y."/>
            <person name="Soanes D.M."/>
            <person name="van der Giezen M."/>
            <person name="Wahlund T.M."/>
            <person name="Williams B."/>
            <person name="Wilson W."/>
            <person name="Wolfe G."/>
            <person name="Wurch L.L."/>
        </authorList>
    </citation>
    <scope>NUCLEOTIDE SEQUENCE</scope>
</reference>
<dbReference type="AlphaFoldDB" id="A0A0D3KC47"/>
<comment type="similarity">
    <text evidence="1">Belongs to the IUNH family.</text>
</comment>
<name>A0A0D3KC47_EMIH1</name>
<dbReference type="Gene3D" id="3.90.245.10">
    <property type="entry name" value="Ribonucleoside hydrolase-like"/>
    <property type="match status" value="1"/>
</dbReference>
<dbReference type="Proteomes" id="UP000013827">
    <property type="component" value="Unassembled WGS sequence"/>
</dbReference>
<dbReference type="Pfam" id="PF01156">
    <property type="entry name" value="IU_nuc_hydro"/>
    <property type="match status" value="1"/>
</dbReference>
<dbReference type="RefSeq" id="XP_005785761.1">
    <property type="nucleotide sequence ID" value="XM_005785704.1"/>
</dbReference>
<keyword evidence="6" id="KW-1185">Reference proteome</keyword>
<evidence type="ECO:0000313" key="6">
    <source>
        <dbReference type="Proteomes" id="UP000013827"/>
    </source>
</evidence>
<evidence type="ECO:0000256" key="1">
    <source>
        <dbReference type="ARBA" id="ARBA00009176"/>
    </source>
</evidence>
<dbReference type="KEGG" id="ehx:EMIHUDRAFT_229891"/>
<evidence type="ECO:0000256" key="3">
    <source>
        <dbReference type="ARBA" id="ARBA00023295"/>
    </source>
</evidence>
<evidence type="ECO:0000259" key="4">
    <source>
        <dbReference type="Pfam" id="PF01156"/>
    </source>
</evidence>
<evidence type="ECO:0000313" key="5">
    <source>
        <dbReference type="EnsemblProtists" id="EOD33332"/>
    </source>
</evidence>
<proteinExistence type="inferred from homology"/>